<evidence type="ECO:0000313" key="7">
    <source>
        <dbReference type="Proteomes" id="UP000601041"/>
    </source>
</evidence>
<evidence type="ECO:0000256" key="3">
    <source>
        <dbReference type="ARBA" id="ARBA00023125"/>
    </source>
</evidence>
<dbReference type="InterPro" id="IPR005119">
    <property type="entry name" value="LysR_subst-bd"/>
</dbReference>
<dbReference type="Proteomes" id="UP000601041">
    <property type="component" value="Unassembled WGS sequence"/>
</dbReference>
<dbReference type="PANTHER" id="PTHR30126:SF88">
    <property type="entry name" value="TRANSCRIPTIONAL REGULATOR-RELATED"/>
    <property type="match status" value="1"/>
</dbReference>
<feature type="domain" description="HTH lysR-type" evidence="5">
    <location>
        <begin position="4"/>
        <end position="61"/>
    </location>
</feature>
<dbReference type="RefSeq" id="WP_142588924.1">
    <property type="nucleotide sequence ID" value="NZ_CABFWE030000011.1"/>
</dbReference>
<protein>
    <submittedName>
        <fullName evidence="6">LysR family transcriptional regulator</fullName>
    </submittedName>
</protein>
<evidence type="ECO:0000256" key="4">
    <source>
        <dbReference type="ARBA" id="ARBA00023163"/>
    </source>
</evidence>
<dbReference type="InterPro" id="IPR036388">
    <property type="entry name" value="WH-like_DNA-bd_sf"/>
</dbReference>
<evidence type="ECO:0000256" key="2">
    <source>
        <dbReference type="ARBA" id="ARBA00023015"/>
    </source>
</evidence>
<keyword evidence="7" id="KW-1185">Reference proteome</keyword>
<dbReference type="PROSITE" id="PS50931">
    <property type="entry name" value="HTH_LYSR"/>
    <property type="match status" value="1"/>
</dbReference>
<organism evidence="6 7">
    <name type="scientific">Pseudorhizobium halotolerans</name>
    <dbReference type="NCBI Taxonomy" id="1233081"/>
    <lineage>
        <taxon>Bacteria</taxon>
        <taxon>Pseudomonadati</taxon>
        <taxon>Pseudomonadota</taxon>
        <taxon>Alphaproteobacteria</taxon>
        <taxon>Hyphomicrobiales</taxon>
        <taxon>Rhizobiaceae</taxon>
        <taxon>Rhizobium/Agrobacterium group</taxon>
        <taxon>Pseudorhizobium</taxon>
    </lineage>
</organism>
<name>A0ABM8PTH4_9HYPH</name>
<dbReference type="InterPro" id="IPR036390">
    <property type="entry name" value="WH_DNA-bd_sf"/>
</dbReference>
<dbReference type="EMBL" id="CABFWE030000011">
    <property type="protein sequence ID" value="CAD7047682.1"/>
    <property type="molecule type" value="Genomic_DNA"/>
</dbReference>
<accession>A0ABM8PTH4</accession>
<dbReference type="SUPFAM" id="SSF46785">
    <property type="entry name" value="Winged helix' DNA-binding domain"/>
    <property type="match status" value="1"/>
</dbReference>
<reference evidence="6 7" key="1">
    <citation type="submission" date="2020-11" db="EMBL/GenBank/DDBJ databases">
        <authorList>
            <person name="Lassalle F."/>
        </authorList>
    </citation>
    <scope>NUCLEOTIDE SEQUENCE [LARGE SCALE GENOMIC DNA]</scope>
    <source>
        <strain evidence="6 7">AB21</strain>
    </source>
</reference>
<dbReference type="SUPFAM" id="SSF53850">
    <property type="entry name" value="Periplasmic binding protein-like II"/>
    <property type="match status" value="1"/>
</dbReference>
<keyword evidence="3" id="KW-0238">DNA-binding</keyword>
<dbReference type="Pfam" id="PF03466">
    <property type="entry name" value="LysR_substrate"/>
    <property type="match status" value="1"/>
</dbReference>
<keyword evidence="4" id="KW-0804">Transcription</keyword>
<dbReference type="Gene3D" id="3.40.190.290">
    <property type="match status" value="1"/>
</dbReference>
<comment type="caution">
    <text evidence="6">The sequence shown here is derived from an EMBL/GenBank/DDBJ whole genome shotgun (WGS) entry which is preliminary data.</text>
</comment>
<evidence type="ECO:0000256" key="1">
    <source>
        <dbReference type="ARBA" id="ARBA00009437"/>
    </source>
</evidence>
<evidence type="ECO:0000259" key="5">
    <source>
        <dbReference type="PROSITE" id="PS50931"/>
    </source>
</evidence>
<gene>
    <name evidence="6" type="ORF">RHAB21_03813</name>
</gene>
<comment type="similarity">
    <text evidence="1">Belongs to the LysR transcriptional regulatory family.</text>
</comment>
<dbReference type="CDD" id="cd05466">
    <property type="entry name" value="PBP2_LTTR_substrate"/>
    <property type="match status" value="1"/>
</dbReference>
<dbReference type="PANTHER" id="PTHR30126">
    <property type="entry name" value="HTH-TYPE TRANSCRIPTIONAL REGULATOR"/>
    <property type="match status" value="1"/>
</dbReference>
<proteinExistence type="inferred from homology"/>
<evidence type="ECO:0000313" key="6">
    <source>
        <dbReference type="EMBL" id="CAD7047682.1"/>
    </source>
</evidence>
<dbReference type="Pfam" id="PF00126">
    <property type="entry name" value="HTH_1"/>
    <property type="match status" value="1"/>
</dbReference>
<dbReference type="Gene3D" id="1.10.10.10">
    <property type="entry name" value="Winged helix-like DNA-binding domain superfamily/Winged helix DNA-binding domain"/>
    <property type="match status" value="1"/>
</dbReference>
<keyword evidence="2" id="KW-0805">Transcription regulation</keyword>
<sequence length="304" mass="33375">MLLISLEQWRALVGVVDAGSYALAAEALGKSQSSVSYAVAQIEERTGVQIFRIQGRKAVLTAEGKAVYLRARYLLSETNRLEKAAAQMALGHEAELRLAADIMFPPAILIEAIQRHAANRLTVRVEVFETVVSGFSGLLEDGKVDLAIAPEVPDGFLGEPIMRVSFLPVAAPTHPLHKLDQVTLHDLRDHHHLIIRDSGERRADQGAWHVSQNRIVFSQTSTSIEAARRGLGFSWFAETLIEEDLKTGALKELPMAERARRSVELFLVFRDAVGASPGVRALAEALRSAVRSRSSVSSEYCRTC</sequence>
<dbReference type="InterPro" id="IPR000847">
    <property type="entry name" value="LysR_HTH_N"/>
</dbReference>